<dbReference type="PANTHER" id="PTHR37079">
    <property type="entry name" value="SERINE/THREONINE-PROTEIN KINASE ATM"/>
    <property type="match status" value="1"/>
</dbReference>
<accession>A0AAV2I2G1</accession>
<comment type="caution">
    <text evidence="1">The sequence shown here is derived from an EMBL/GenBank/DDBJ whole genome shotgun (WGS) entry which is preliminary data.</text>
</comment>
<gene>
    <name evidence="1" type="ORF">GSLYS_00012331001</name>
</gene>
<dbReference type="GO" id="GO:0006974">
    <property type="term" value="P:DNA damage response"/>
    <property type="evidence" value="ECO:0007669"/>
    <property type="project" value="InterPro"/>
</dbReference>
<evidence type="ECO:0000313" key="2">
    <source>
        <dbReference type="Proteomes" id="UP001497497"/>
    </source>
</evidence>
<dbReference type="PANTHER" id="PTHR37079:SF4">
    <property type="entry name" value="SERINE_THREONINE-PROTEIN KINASE ATM"/>
    <property type="match status" value="1"/>
</dbReference>
<keyword evidence="2" id="KW-1185">Reference proteome</keyword>
<organism evidence="1 2">
    <name type="scientific">Lymnaea stagnalis</name>
    <name type="common">Great pond snail</name>
    <name type="synonym">Helix stagnalis</name>
    <dbReference type="NCBI Taxonomy" id="6523"/>
    <lineage>
        <taxon>Eukaryota</taxon>
        <taxon>Metazoa</taxon>
        <taxon>Spiralia</taxon>
        <taxon>Lophotrochozoa</taxon>
        <taxon>Mollusca</taxon>
        <taxon>Gastropoda</taxon>
        <taxon>Heterobranchia</taxon>
        <taxon>Euthyneura</taxon>
        <taxon>Panpulmonata</taxon>
        <taxon>Hygrophila</taxon>
        <taxon>Lymnaeoidea</taxon>
        <taxon>Lymnaeidae</taxon>
        <taxon>Lymnaea</taxon>
    </lineage>
</organism>
<dbReference type="InterPro" id="IPR038980">
    <property type="entry name" value="ATM_plant"/>
</dbReference>
<dbReference type="Proteomes" id="UP001497497">
    <property type="component" value="Unassembled WGS sequence"/>
</dbReference>
<sequence length="85" mass="9662">MLNVVQYLRKQKRPQDSDEVPETAWNNNFWLDINYLEVAGAAQYCGANFSTVLFAEIWWDIKQTSGYDTSFSNTSSTSSPSQDSP</sequence>
<dbReference type="GO" id="GO:0004674">
    <property type="term" value="F:protein serine/threonine kinase activity"/>
    <property type="evidence" value="ECO:0007669"/>
    <property type="project" value="InterPro"/>
</dbReference>
<protein>
    <submittedName>
        <fullName evidence="1">Uncharacterized protein</fullName>
    </submittedName>
</protein>
<dbReference type="EMBL" id="CAXITT010000301">
    <property type="protein sequence ID" value="CAL1538510.1"/>
    <property type="molecule type" value="Genomic_DNA"/>
</dbReference>
<dbReference type="AlphaFoldDB" id="A0AAV2I2G1"/>
<evidence type="ECO:0000313" key="1">
    <source>
        <dbReference type="EMBL" id="CAL1538510.1"/>
    </source>
</evidence>
<proteinExistence type="predicted"/>
<feature type="non-terminal residue" evidence="1">
    <location>
        <position position="85"/>
    </location>
</feature>
<name>A0AAV2I2G1_LYMST</name>
<reference evidence="1 2" key="1">
    <citation type="submission" date="2024-04" db="EMBL/GenBank/DDBJ databases">
        <authorList>
            <consortium name="Genoscope - CEA"/>
            <person name="William W."/>
        </authorList>
    </citation>
    <scope>NUCLEOTIDE SEQUENCE [LARGE SCALE GENOMIC DNA]</scope>
</reference>